<feature type="transmembrane region" description="Helical" evidence="1">
    <location>
        <begin position="20"/>
        <end position="38"/>
    </location>
</feature>
<keyword evidence="3" id="KW-1185">Reference proteome</keyword>
<protein>
    <recommendedName>
        <fullName evidence="4">Aromatic acid exporter C-terminal domain-containing protein</fullName>
    </recommendedName>
</protein>
<evidence type="ECO:0000313" key="2">
    <source>
        <dbReference type="EMBL" id="MBD1223274.1"/>
    </source>
</evidence>
<gene>
    <name evidence="2" type="ORF">IC602_11770</name>
</gene>
<proteinExistence type="predicted"/>
<name>A0ABR7VMY6_VIRHA</name>
<evidence type="ECO:0000256" key="1">
    <source>
        <dbReference type="SAM" id="Phobius"/>
    </source>
</evidence>
<keyword evidence="1" id="KW-0472">Membrane</keyword>
<reference evidence="2 3" key="1">
    <citation type="submission" date="2020-09" db="EMBL/GenBank/DDBJ databases">
        <title>Draft Genome Sequences of Oil-Oxidizing Bacteria Halomonas titanicae, Marinobacter lutaoensis, and Virgibacillus halodenitrificans Isolated from Highly Saline Environments.</title>
        <authorList>
            <person name="Grouzdev D.S."/>
            <person name="Sokolova D.S."/>
            <person name="Semenova E.M."/>
            <person name="Borzenkov I.A."/>
            <person name="Bidzhieva S.K."/>
            <person name="Poltaraus A.B."/>
            <person name="Nazina T.N."/>
        </authorList>
    </citation>
    <scope>NUCLEOTIDE SEQUENCE [LARGE SCALE GENOMIC DNA]</scope>
    <source>
        <strain evidence="2 3">VKM B-3472D</strain>
    </source>
</reference>
<keyword evidence="1" id="KW-0812">Transmembrane</keyword>
<keyword evidence="1" id="KW-1133">Transmembrane helix</keyword>
<dbReference type="Proteomes" id="UP000621631">
    <property type="component" value="Unassembled WGS sequence"/>
</dbReference>
<comment type="caution">
    <text evidence="2">The sequence shown here is derived from an EMBL/GenBank/DDBJ whole genome shotgun (WGS) entry which is preliminary data.</text>
</comment>
<organism evidence="2 3">
    <name type="scientific">Virgibacillus halodenitrificans</name>
    <name type="common">Bacillus halodenitrificans</name>
    <dbReference type="NCBI Taxonomy" id="1482"/>
    <lineage>
        <taxon>Bacteria</taxon>
        <taxon>Bacillati</taxon>
        <taxon>Bacillota</taxon>
        <taxon>Bacilli</taxon>
        <taxon>Bacillales</taxon>
        <taxon>Bacillaceae</taxon>
        <taxon>Virgibacillus</taxon>
    </lineage>
</organism>
<dbReference type="EMBL" id="JACWEZ010000006">
    <property type="protein sequence ID" value="MBD1223274.1"/>
    <property type="molecule type" value="Genomic_DNA"/>
</dbReference>
<evidence type="ECO:0000313" key="3">
    <source>
        <dbReference type="Proteomes" id="UP000621631"/>
    </source>
</evidence>
<dbReference type="RefSeq" id="WP_189778369.1">
    <property type="nucleotide sequence ID" value="NZ_JACWEZ010000006.1"/>
</dbReference>
<accession>A0ABR7VMY6</accession>
<evidence type="ECO:0008006" key="4">
    <source>
        <dbReference type="Google" id="ProtNLM"/>
    </source>
</evidence>
<sequence>MSVISFLTDKLVLEYIRDLSVTVIGTGLALFGSLAIYNKQKKGYLEEKQFHLQIHLDILEPYFIDVDGQLKNLKYNLDHERVENKEIIKILSILLDEIYKYIEKNIAVEHIPKESYLEIKNLKESTFYLSRRLYFSARDKFSLEGGKSEDQYFYEKVVEAQSLFYKLRENYSEAIKQ</sequence>